<dbReference type="EMBL" id="MCFJ01000017">
    <property type="protein sequence ID" value="ORY58133.1"/>
    <property type="molecule type" value="Genomic_DNA"/>
</dbReference>
<dbReference type="OrthoDB" id="444631at2759"/>
<dbReference type="GeneID" id="63781840"/>
<name>A0A1Y2DFR0_9PEZI</name>
<evidence type="ECO:0000313" key="3">
    <source>
        <dbReference type="Proteomes" id="UP000193689"/>
    </source>
</evidence>
<dbReference type="AlphaFoldDB" id="A0A1Y2DFR0"/>
<evidence type="ECO:0000256" key="1">
    <source>
        <dbReference type="SAM" id="MobiDB-lite"/>
    </source>
</evidence>
<dbReference type="Proteomes" id="UP000193689">
    <property type="component" value="Unassembled WGS sequence"/>
</dbReference>
<accession>A0A1Y2DFR0</accession>
<sequence length="126" mass="13681">MTSSSVRFACIKSAANMITVSAPPQSFALSGTIDLVKRLEDITWDLGPLMIWALLEADGDVVCVSAPALQPFFAGCLPSLLSRAQESSSRNRFVPYLSATERNKQRQKNRTHSYEIPSLGHCPPGG</sequence>
<organism evidence="2 3">
    <name type="scientific">Pseudomassariella vexata</name>
    <dbReference type="NCBI Taxonomy" id="1141098"/>
    <lineage>
        <taxon>Eukaryota</taxon>
        <taxon>Fungi</taxon>
        <taxon>Dikarya</taxon>
        <taxon>Ascomycota</taxon>
        <taxon>Pezizomycotina</taxon>
        <taxon>Sordariomycetes</taxon>
        <taxon>Xylariomycetidae</taxon>
        <taxon>Amphisphaeriales</taxon>
        <taxon>Pseudomassariaceae</taxon>
        <taxon>Pseudomassariella</taxon>
    </lineage>
</organism>
<dbReference type="InParanoid" id="A0A1Y2DFR0"/>
<dbReference type="RefSeq" id="XP_040711168.1">
    <property type="nucleotide sequence ID" value="XM_040865628.1"/>
</dbReference>
<feature type="region of interest" description="Disordered" evidence="1">
    <location>
        <begin position="96"/>
        <end position="126"/>
    </location>
</feature>
<keyword evidence="3" id="KW-1185">Reference proteome</keyword>
<protein>
    <submittedName>
        <fullName evidence="2">Uncharacterized protein</fullName>
    </submittedName>
</protein>
<reference evidence="2 3" key="1">
    <citation type="submission" date="2016-07" db="EMBL/GenBank/DDBJ databases">
        <title>Pervasive Adenine N6-methylation of Active Genes in Fungi.</title>
        <authorList>
            <consortium name="DOE Joint Genome Institute"/>
            <person name="Mondo S.J."/>
            <person name="Dannebaum R.O."/>
            <person name="Kuo R.C."/>
            <person name="Labutti K."/>
            <person name="Haridas S."/>
            <person name="Kuo A."/>
            <person name="Salamov A."/>
            <person name="Ahrendt S.R."/>
            <person name="Lipzen A."/>
            <person name="Sullivan W."/>
            <person name="Andreopoulos W.B."/>
            <person name="Clum A."/>
            <person name="Lindquist E."/>
            <person name="Daum C."/>
            <person name="Ramamoorthy G.K."/>
            <person name="Gryganskyi A."/>
            <person name="Culley D."/>
            <person name="Magnuson J.K."/>
            <person name="James T.Y."/>
            <person name="O'Malley M.A."/>
            <person name="Stajich J.E."/>
            <person name="Spatafora J.W."/>
            <person name="Visel A."/>
            <person name="Grigoriev I.V."/>
        </authorList>
    </citation>
    <scope>NUCLEOTIDE SEQUENCE [LARGE SCALE GENOMIC DNA]</scope>
    <source>
        <strain evidence="2 3">CBS 129021</strain>
    </source>
</reference>
<gene>
    <name evidence="2" type="ORF">BCR38DRAFT_77166</name>
</gene>
<proteinExistence type="predicted"/>
<comment type="caution">
    <text evidence="2">The sequence shown here is derived from an EMBL/GenBank/DDBJ whole genome shotgun (WGS) entry which is preliminary data.</text>
</comment>
<evidence type="ECO:0000313" key="2">
    <source>
        <dbReference type="EMBL" id="ORY58133.1"/>
    </source>
</evidence>